<feature type="transmembrane region" description="Helical" evidence="7">
    <location>
        <begin position="160"/>
        <end position="181"/>
    </location>
</feature>
<feature type="domain" description="VTT" evidence="9">
    <location>
        <begin position="66"/>
        <end position="183"/>
    </location>
</feature>
<evidence type="ECO:0000256" key="7">
    <source>
        <dbReference type="RuleBase" id="RU366058"/>
    </source>
</evidence>
<dbReference type="PANTHER" id="PTHR12677">
    <property type="entry name" value="GOLGI APPARATUS MEMBRANE PROTEIN TVP38-RELATED"/>
    <property type="match status" value="1"/>
</dbReference>
<dbReference type="InterPro" id="IPR015414">
    <property type="entry name" value="TMEM64"/>
</dbReference>
<evidence type="ECO:0000256" key="1">
    <source>
        <dbReference type="ARBA" id="ARBA00004651"/>
    </source>
</evidence>
<accession>A0ABV5PJV4</accession>
<evidence type="ECO:0000256" key="2">
    <source>
        <dbReference type="ARBA" id="ARBA00008640"/>
    </source>
</evidence>
<evidence type="ECO:0000313" key="11">
    <source>
        <dbReference type="Proteomes" id="UP001589718"/>
    </source>
</evidence>
<evidence type="ECO:0000256" key="3">
    <source>
        <dbReference type="ARBA" id="ARBA00022475"/>
    </source>
</evidence>
<dbReference type="Pfam" id="PF09335">
    <property type="entry name" value="VTT_dom"/>
    <property type="match status" value="1"/>
</dbReference>
<sequence>MRFARVLLSPWARLALLLVVLASAATAVLLYEPQKMLADGWPPQLSGAMAAVLFGVAYGLCTVAFVPRPILNLAAGALFGTALGLTTSIGGTVLGAGISFGLGRLLGQDALRPMLRGRVLLAADGVLSRHGFRSMLAIRLFPGVPFAAANYCAAVSRMRYLSFLTATGLGSIPNTLAYVIAGSEASSPTSPAFLISTGFIVVSSIAGVVVAWCKRHSIGRSAVPASADAPSDPAPERAKAPALPLSHK</sequence>
<evidence type="ECO:0000313" key="10">
    <source>
        <dbReference type="EMBL" id="MFB9523485.1"/>
    </source>
</evidence>
<feature type="transmembrane region" description="Helical" evidence="7">
    <location>
        <begin position="193"/>
        <end position="213"/>
    </location>
</feature>
<comment type="similarity">
    <text evidence="2 7">Belongs to the TVP38/TMEM64 family.</text>
</comment>
<gene>
    <name evidence="10" type="ORF">ACFFTU_26425</name>
</gene>
<keyword evidence="11" id="KW-1185">Reference proteome</keyword>
<comment type="caution">
    <text evidence="10">The sequence shown here is derived from an EMBL/GenBank/DDBJ whole genome shotgun (WGS) entry which is preliminary data.</text>
</comment>
<keyword evidence="5 7" id="KW-1133">Transmembrane helix</keyword>
<feature type="transmembrane region" description="Helical" evidence="7">
    <location>
        <begin position="136"/>
        <end position="153"/>
    </location>
</feature>
<keyword evidence="4 7" id="KW-0812">Transmembrane</keyword>
<name>A0ABV5PJV4_STRCM</name>
<protein>
    <recommendedName>
        <fullName evidence="7">TVP38/TMEM64 family membrane protein</fullName>
    </recommendedName>
</protein>
<dbReference type="PANTHER" id="PTHR12677:SF59">
    <property type="entry name" value="GOLGI APPARATUS MEMBRANE PROTEIN TVP38-RELATED"/>
    <property type="match status" value="1"/>
</dbReference>
<reference evidence="10 11" key="1">
    <citation type="submission" date="2024-09" db="EMBL/GenBank/DDBJ databases">
        <authorList>
            <person name="Sun Q."/>
            <person name="Mori K."/>
        </authorList>
    </citation>
    <scope>NUCLEOTIDE SEQUENCE [LARGE SCALE GENOMIC DNA]</scope>
    <source>
        <strain evidence="10 11">JCM 4362</strain>
    </source>
</reference>
<evidence type="ECO:0000259" key="9">
    <source>
        <dbReference type="Pfam" id="PF09335"/>
    </source>
</evidence>
<feature type="transmembrane region" description="Helical" evidence="7">
    <location>
        <begin position="78"/>
        <end position="102"/>
    </location>
</feature>
<evidence type="ECO:0000256" key="4">
    <source>
        <dbReference type="ARBA" id="ARBA00022692"/>
    </source>
</evidence>
<feature type="transmembrane region" description="Helical" evidence="7">
    <location>
        <begin position="46"/>
        <end position="66"/>
    </location>
</feature>
<feature type="region of interest" description="Disordered" evidence="8">
    <location>
        <begin position="224"/>
        <end position="248"/>
    </location>
</feature>
<dbReference type="Proteomes" id="UP001589718">
    <property type="component" value="Unassembled WGS sequence"/>
</dbReference>
<evidence type="ECO:0000256" key="5">
    <source>
        <dbReference type="ARBA" id="ARBA00022989"/>
    </source>
</evidence>
<keyword evidence="3 7" id="KW-1003">Cell membrane</keyword>
<keyword evidence="6 7" id="KW-0472">Membrane</keyword>
<organism evidence="10 11">
    <name type="scientific">Streptomyces cremeus</name>
    <dbReference type="NCBI Taxonomy" id="66881"/>
    <lineage>
        <taxon>Bacteria</taxon>
        <taxon>Bacillati</taxon>
        <taxon>Actinomycetota</taxon>
        <taxon>Actinomycetes</taxon>
        <taxon>Kitasatosporales</taxon>
        <taxon>Streptomycetaceae</taxon>
        <taxon>Streptomyces</taxon>
    </lineage>
</organism>
<evidence type="ECO:0000256" key="8">
    <source>
        <dbReference type="SAM" id="MobiDB-lite"/>
    </source>
</evidence>
<comment type="subcellular location">
    <subcellularLocation>
        <location evidence="1 7">Cell membrane</location>
        <topology evidence="1 7">Multi-pass membrane protein</topology>
    </subcellularLocation>
</comment>
<dbReference type="RefSeq" id="WP_345226685.1">
    <property type="nucleotide sequence ID" value="NZ_BAAAXE010000013.1"/>
</dbReference>
<proteinExistence type="inferred from homology"/>
<dbReference type="EMBL" id="JBHMCR010000018">
    <property type="protein sequence ID" value="MFB9523485.1"/>
    <property type="molecule type" value="Genomic_DNA"/>
</dbReference>
<dbReference type="InterPro" id="IPR032816">
    <property type="entry name" value="VTT_dom"/>
</dbReference>
<evidence type="ECO:0000256" key="6">
    <source>
        <dbReference type="ARBA" id="ARBA00023136"/>
    </source>
</evidence>